<evidence type="ECO:0000259" key="7">
    <source>
        <dbReference type="Pfam" id="PF04884"/>
    </source>
</evidence>
<proteinExistence type="inferred from homology"/>
<evidence type="ECO:0000256" key="4">
    <source>
        <dbReference type="ARBA" id="ARBA00022989"/>
    </source>
</evidence>
<dbReference type="GO" id="GO:0016020">
    <property type="term" value="C:membrane"/>
    <property type="evidence" value="ECO:0007669"/>
    <property type="project" value="UniProtKB-SubCell"/>
</dbReference>
<dbReference type="AlphaFoldDB" id="A0A1Y6LXV8"/>
<dbReference type="PANTHER" id="PTHR12770:SF31">
    <property type="entry name" value="RUS FAMILY MEMBER 1"/>
    <property type="match status" value="1"/>
</dbReference>
<keyword evidence="5 6" id="KW-0472">Membrane</keyword>
<reference evidence="8 9" key="1">
    <citation type="submission" date="2016-10" db="EMBL/GenBank/DDBJ databases">
        <authorList>
            <person name="Varghese N."/>
        </authorList>
    </citation>
    <scope>NUCLEOTIDE SEQUENCE [LARGE SCALE GENOMIC DNA]</scope>
</reference>
<protein>
    <recommendedName>
        <fullName evidence="7">Protein root UVB sensitive/RUS domain-containing protein</fullName>
    </recommendedName>
</protein>
<evidence type="ECO:0000313" key="9">
    <source>
        <dbReference type="Proteomes" id="UP000215453"/>
    </source>
</evidence>
<feature type="transmembrane region" description="Helical" evidence="6">
    <location>
        <begin position="221"/>
        <end position="250"/>
    </location>
</feature>
<name>A0A1Y6LXV8_ZYMTR</name>
<sequence length="457" mass="50633">MESTPIQITEYDNADNVSNVYVQSSAGGDAKGMSRVDVIPPKKGDERSYLQQGMDVFLPAGFPHSVTEDYTEYQIYDSLQAFSSSIAAMLSSRAVLSSIGVGDTKASPTAALLLSVLQESVGRLATILFAHRFGTSLEPECKMYRLMADVLNDSAFILDVLSPIFPKPIRIVILSFSSILRSLCGVAAGSSKASLSAHFARWGNLGELNAKDSSQETVISLMGMLAGSLVISWITTPLATWTALIGLLSIHLETNRRAVRAVKMRTLNRQRATLVFHHLQRQQTVPSIKEISSVEHIFEWDGVLRTSTRDIMGYCDIGTPFLRLLEAVSEFQTSTKASHIQQQTLSEILSLYNSSRYILWHDRRSTKDGPRFNIILKKGAEPTDLLIAWWQALFHAQDDSAAGQDGFEEKLAAFERSLSRAKEFFERYEKSLREKGWDVDNGALETASSTRVVFGES</sequence>
<dbReference type="InterPro" id="IPR006968">
    <property type="entry name" value="RUS_fam"/>
</dbReference>
<feature type="domain" description="Protein root UVB sensitive/RUS" evidence="7">
    <location>
        <begin position="46"/>
        <end position="282"/>
    </location>
</feature>
<organism evidence="8 9">
    <name type="scientific">Zymoseptoria tritici ST99CH_1A5</name>
    <dbReference type="NCBI Taxonomy" id="1276529"/>
    <lineage>
        <taxon>Eukaryota</taxon>
        <taxon>Fungi</taxon>
        <taxon>Dikarya</taxon>
        <taxon>Ascomycota</taxon>
        <taxon>Pezizomycotina</taxon>
        <taxon>Dothideomycetes</taxon>
        <taxon>Dothideomycetidae</taxon>
        <taxon>Mycosphaerellales</taxon>
        <taxon>Mycosphaerellaceae</taxon>
        <taxon>Zymoseptoria</taxon>
    </lineage>
</organism>
<comment type="similarity">
    <text evidence="2">Belongs to the RUS1 family.</text>
</comment>
<dbReference type="Proteomes" id="UP000215453">
    <property type="component" value="Chromosome 12"/>
</dbReference>
<gene>
    <name evidence="8" type="ORF">ZT1A5_G10662</name>
</gene>
<evidence type="ECO:0000256" key="1">
    <source>
        <dbReference type="ARBA" id="ARBA00004370"/>
    </source>
</evidence>
<evidence type="ECO:0000256" key="6">
    <source>
        <dbReference type="SAM" id="Phobius"/>
    </source>
</evidence>
<keyword evidence="4 6" id="KW-1133">Transmembrane helix</keyword>
<dbReference type="Pfam" id="PF04884">
    <property type="entry name" value="UVB_sens_prot"/>
    <property type="match status" value="1"/>
</dbReference>
<evidence type="ECO:0000256" key="2">
    <source>
        <dbReference type="ARBA" id="ARBA00007558"/>
    </source>
</evidence>
<accession>A0A1Y6LXV8</accession>
<dbReference type="PANTHER" id="PTHR12770">
    <property type="entry name" value="RUS1 FAMILY PROTEIN C16ORF58"/>
    <property type="match status" value="1"/>
</dbReference>
<evidence type="ECO:0000256" key="3">
    <source>
        <dbReference type="ARBA" id="ARBA00022692"/>
    </source>
</evidence>
<evidence type="ECO:0000313" key="8">
    <source>
        <dbReference type="EMBL" id="SMY29215.1"/>
    </source>
</evidence>
<evidence type="ECO:0000256" key="5">
    <source>
        <dbReference type="ARBA" id="ARBA00023136"/>
    </source>
</evidence>
<keyword evidence="3 6" id="KW-0812">Transmembrane</keyword>
<comment type="subcellular location">
    <subcellularLocation>
        <location evidence="1">Membrane</location>
    </subcellularLocation>
</comment>
<dbReference type="EMBL" id="LT882687">
    <property type="protein sequence ID" value="SMY29215.1"/>
    <property type="molecule type" value="Genomic_DNA"/>
</dbReference>
<dbReference type="InterPro" id="IPR054549">
    <property type="entry name" value="UVB_sens_RUS_dom"/>
</dbReference>